<feature type="region of interest" description="Disordered" evidence="3">
    <location>
        <begin position="250"/>
        <end position="291"/>
    </location>
</feature>
<feature type="chain" id="PRO_5002246506" evidence="4">
    <location>
        <begin position="26"/>
        <end position="520"/>
    </location>
</feature>
<sequence length="520" mass="55836">MKAAMTLSLVCAVVLLVAPITTVAAAGGTDTTCTQGCTFDLRPVCGADGEWYQNECLARCSGRVTVATDAALCGGKTPPFMSAHPGPAGAESAGGNSTVPASVLTAFVEEGFRYLGRTRLAHEMGPHPEPADEQPLPERDDKGNWRVKAVRCTAEGDMYTASLHVPSKPFKIEGYMPPWMNHARPLAPIEGNATLLQFAASLGLGTVRNTTAHGNGAAKTMLLLPKLKGKRDRRRFETLLADFLAFFTGPAQPQPHQQDQQQQQPEQPEQQQQQQQQQPADAAASLSAPAATGASRRLQAAGRALHELVGGDDRTECQRGFPYTAIGQIQVVDSTGLYVCTGTLIAPDKVLTAGHCVWNIKRGAFYFNLNYAPGRYREGGRIVNPWGVVPWKSVTVFDSFKRDPSTWDVAVVTLAKPLGSLTGYMGVASGCGRHLHLTTAGYPQDKASGTCMAATCQQRALDCDKPTNPHLCDTYSGMSGSPLWDGKNRVRLIHVAGVEGKARNRATTLTHFLVNAIARW</sequence>
<dbReference type="InterPro" id="IPR043504">
    <property type="entry name" value="Peptidase_S1_PA_chymotrypsin"/>
</dbReference>
<dbReference type="EC" id="3.4.21.19" evidence="7"/>
<evidence type="ECO:0000313" key="7">
    <source>
        <dbReference type="EMBL" id="KIZ06129.1"/>
    </source>
</evidence>
<dbReference type="InterPro" id="IPR009003">
    <property type="entry name" value="Peptidase_S1_PA"/>
</dbReference>
<dbReference type="PANTHER" id="PTHR15462">
    <property type="entry name" value="SERINE PROTEASE"/>
    <property type="match status" value="1"/>
</dbReference>
<evidence type="ECO:0000256" key="2">
    <source>
        <dbReference type="ARBA" id="ARBA00022729"/>
    </source>
</evidence>
<keyword evidence="2 4" id="KW-0732">Signal</keyword>
<feature type="signal peptide" evidence="4">
    <location>
        <begin position="1"/>
        <end position="25"/>
    </location>
</feature>
<dbReference type="AlphaFoldDB" id="A0A0D2LI58"/>
<dbReference type="InterPro" id="IPR036058">
    <property type="entry name" value="Kazal_dom_sf"/>
</dbReference>
<dbReference type="InterPro" id="IPR001254">
    <property type="entry name" value="Trypsin_dom"/>
</dbReference>
<dbReference type="PANTHER" id="PTHR15462:SF8">
    <property type="entry name" value="SERINE PROTEASE"/>
    <property type="match status" value="1"/>
</dbReference>
<feature type="domain" description="Peptidase S1" evidence="5">
    <location>
        <begin position="308"/>
        <end position="520"/>
    </location>
</feature>
<dbReference type="Gene3D" id="2.40.10.10">
    <property type="entry name" value="Trypsin-like serine proteases"/>
    <property type="match status" value="2"/>
</dbReference>
<dbReference type="GeneID" id="25734711"/>
<dbReference type="PROSITE" id="PS50240">
    <property type="entry name" value="TRYPSIN_DOM"/>
    <property type="match status" value="1"/>
</dbReference>
<feature type="domain" description="Kazal-like" evidence="6">
    <location>
        <begin position="27"/>
        <end position="90"/>
    </location>
</feature>
<proteinExistence type="inferred from homology"/>
<dbReference type="InterPro" id="IPR050966">
    <property type="entry name" value="Glutamyl_endopeptidase"/>
</dbReference>
<protein>
    <submittedName>
        <fullName evidence="7">Glutamyl endopeptidase</fullName>
        <ecNumber evidence="7">3.4.21.19</ecNumber>
    </submittedName>
</protein>
<evidence type="ECO:0000256" key="4">
    <source>
        <dbReference type="SAM" id="SignalP"/>
    </source>
</evidence>
<dbReference type="RefSeq" id="XP_013905148.1">
    <property type="nucleotide sequence ID" value="XM_014049694.1"/>
</dbReference>
<keyword evidence="7" id="KW-0378">Hydrolase</keyword>
<dbReference type="InterPro" id="IPR018114">
    <property type="entry name" value="TRYPSIN_HIS"/>
</dbReference>
<dbReference type="SUPFAM" id="SSF100895">
    <property type="entry name" value="Kazal-type serine protease inhibitors"/>
    <property type="match status" value="1"/>
</dbReference>
<comment type="similarity">
    <text evidence="1">Belongs to the peptidase S1 family.</text>
</comment>
<dbReference type="Gene3D" id="3.30.60.30">
    <property type="match status" value="1"/>
</dbReference>
<evidence type="ECO:0000259" key="5">
    <source>
        <dbReference type="PROSITE" id="PS50240"/>
    </source>
</evidence>
<dbReference type="PROSITE" id="PS00134">
    <property type="entry name" value="TRYPSIN_HIS"/>
    <property type="match status" value="1"/>
</dbReference>
<gene>
    <name evidence="7" type="ORF">MNEG_1833</name>
</gene>
<organism evidence="7 8">
    <name type="scientific">Monoraphidium neglectum</name>
    <dbReference type="NCBI Taxonomy" id="145388"/>
    <lineage>
        <taxon>Eukaryota</taxon>
        <taxon>Viridiplantae</taxon>
        <taxon>Chlorophyta</taxon>
        <taxon>core chlorophytes</taxon>
        <taxon>Chlorophyceae</taxon>
        <taxon>CS clade</taxon>
        <taxon>Sphaeropleales</taxon>
        <taxon>Selenastraceae</taxon>
        <taxon>Monoraphidium</taxon>
    </lineage>
</organism>
<dbReference type="PROSITE" id="PS51465">
    <property type="entry name" value="KAZAL_2"/>
    <property type="match status" value="1"/>
</dbReference>
<dbReference type="Pfam" id="PF00050">
    <property type="entry name" value="Kazal_1"/>
    <property type="match status" value="1"/>
</dbReference>
<evidence type="ECO:0000313" key="8">
    <source>
        <dbReference type="Proteomes" id="UP000054498"/>
    </source>
</evidence>
<dbReference type="Proteomes" id="UP000054498">
    <property type="component" value="Unassembled WGS sequence"/>
</dbReference>
<dbReference type="CDD" id="cd00104">
    <property type="entry name" value="KAZAL_FS"/>
    <property type="match status" value="1"/>
</dbReference>
<dbReference type="EMBL" id="KK100411">
    <property type="protein sequence ID" value="KIZ06129.1"/>
    <property type="molecule type" value="Genomic_DNA"/>
</dbReference>
<dbReference type="Pfam" id="PF00089">
    <property type="entry name" value="Trypsin"/>
    <property type="match status" value="1"/>
</dbReference>
<dbReference type="GO" id="GO:0004252">
    <property type="term" value="F:serine-type endopeptidase activity"/>
    <property type="evidence" value="ECO:0007669"/>
    <property type="project" value="InterPro"/>
</dbReference>
<name>A0A0D2LI58_9CHLO</name>
<dbReference type="InterPro" id="IPR002350">
    <property type="entry name" value="Kazal_dom"/>
</dbReference>
<dbReference type="OrthoDB" id="531708at2759"/>
<dbReference type="KEGG" id="mng:MNEG_1833"/>
<evidence type="ECO:0000256" key="3">
    <source>
        <dbReference type="SAM" id="MobiDB-lite"/>
    </source>
</evidence>
<dbReference type="SUPFAM" id="SSF50494">
    <property type="entry name" value="Trypsin-like serine proteases"/>
    <property type="match status" value="1"/>
</dbReference>
<evidence type="ECO:0000259" key="6">
    <source>
        <dbReference type="PROSITE" id="PS51465"/>
    </source>
</evidence>
<evidence type="ECO:0000256" key="1">
    <source>
        <dbReference type="ARBA" id="ARBA00007664"/>
    </source>
</evidence>
<reference evidence="7 8" key="1">
    <citation type="journal article" date="2013" name="BMC Genomics">
        <title>Reconstruction of the lipid metabolism for the microalga Monoraphidium neglectum from its genome sequence reveals characteristics suitable for biofuel production.</title>
        <authorList>
            <person name="Bogen C."/>
            <person name="Al-Dilaimi A."/>
            <person name="Albersmeier A."/>
            <person name="Wichmann J."/>
            <person name="Grundmann M."/>
            <person name="Rupp O."/>
            <person name="Lauersen K.J."/>
            <person name="Blifernez-Klassen O."/>
            <person name="Kalinowski J."/>
            <person name="Goesmann A."/>
            <person name="Mussgnug J.H."/>
            <person name="Kruse O."/>
        </authorList>
    </citation>
    <scope>NUCLEOTIDE SEQUENCE [LARGE SCALE GENOMIC DNA]</scope>
    <source>
        <strain evidence="7 8">SAG 48.87</strain>
    </source>
</reference>
<dbReference type="GO" id="GO:0006508">
    <property type="term" value="P:proteolysis"/>
    <property type="evidence" value="ECO:0007669"/>
    <property type="project" value="InterPro"/>
</dbReference>
<keyword evidence="8" id="KW-1185">Reference proteome</keyword>
<accession>A0A0D2LI58</accession>